<comment type="similarity">
    <text evidence="1">Belongs to the Ole e I family.</text>
</comment>
<dbReference type="PANTHER" id="PTHR31614">
    <property type="entry name" value="PROTEIN DOWNSTREAM OF FLC-RELATED"/>
    <property type="match status" value="1"/>
</dbReference>
<dbReference type="EMBL" id="CM018046">
    <property type="protein sequence ID" value="KAA8526765.1"/>
    <property type="molecule type" value="Genomic_DNA"/>
</dbReference>
<keyword evidence="5" id="KW-1185">Reference proteome</keyword>
<evidence type="ECO:0000256" key="1">
    <source>
        <dbReference type="ARBA" id="ARBA00010049"/>
    </source>
</evidence>
<dbReference type="PANTHER" id="PTHR31614:SF2">
    <property type="entry name" value="F28N24.16 PROTEIN"/>
    <property type="match status" value="1"/>
</dbReference>
<gene>
    <name evidence="4" type="ORF">F0562_009006</name>
</gene>
<dbReference type="AlphaFoldDB" id="A0A5J5A6M4"/>
<organism evidence="4 5">
    <name type="scientific">Nyssa sinensis</name>
    <dbReference type="NCBI Taxonomy" id="561372"/>
    <lineage>
        <taxon>Eukaryota</taxon>
        <taxon>Viridiplantae</taxon>
        <taxon>Streptophyta</taxon>
        <taxon>Embryophyta</taxon>
        <taxon>Tracheophyta</taxon>
        <taxon>Spermatophyta</taxon>
        <taxon>Magnoliopsida</taxon>
        <taxon>eudicotyledons</taxon>
        <taxon>Gunneridae</taxon>
        <taxon>Pentapetalae</taxon>
        <taxon>asterids</taxon>
        <taxon>Cornales</taxon>
        <taxon>Nyssaceae</taxon>
        <taxon>Nyssa</taxon>
    </lineage>
</organism>
<dbReference type="OrthoDB" id="1888725at2759"/>
<dbReference type="Pfam" id="PF01190">
    <property type="entry name" value="Pollen_Ole_e_1"/>
    <property type="match status" value="1"/>
</dbReference>
<keyword evidence="3" id="KW-0732">Signal</keyword>
<evidence type="ECO:0000313" key="4">
    <source>
        <dbReference type="EMBL" id="KAA8526765.1"/>
    </source>
</evidence>
<reference evidence="4 5" key="1">
    <citation type="submission" date="2019-09" db="EMBL/GenBank/DDBJ databases">
        <title>A chromosome-level genome assembly of the Chinese tupelo Nyssa sinensis.</title>
        <authorList>
            <person name="Yang X."/>
            <person name="Kang M."/>
            <person name="Yang Y."/>
            <person name="Xiong H."/>
            <person name="Wang M."/>
            <person name="Zhang Z."/>
            <person name="Wang Z."/>
            <person name="Wu H."/>
            <person name="Ma T."/>
            <person name="Liu J."/>
            <person name="Xi Z."/>
        </authorList>
    </citation>
    <scope>NUCLEOTIDE SEQUENCE [LARGE SCALE GENOMIC DNA]</scope>
    <source>
        <strain evidence="4">J267</strain>
        <tissue evidence="4">Leaf</tissue>
    </source>
</reference>
<feature type="chain" id="PRO_5023942676" evidence="3">
    <location>
        <begin position="24"/>
        <end position="157"/>
    </location>
</feature>
<protein>
    <submittedName>
        <fullName evidence="4">Uncharacterized protein</fullName>
    </submittedName>
</protein>
<feature type="signal peptide" evidence="3">
    <location>
        <begin position="1"/>
        <end position="23"/>
    </location>
</feature>
<evidence type="ECO:0000256" key="3">
    <source>
        <dbReference type="SAM" id="SignalP"/>
    </source>
</evidence>
<dbReference type="InterPro" id="IPR006041">
    <property type="entry name" value="Pollen_Ole_e1_allergen"/>
</dbReference>
<accession>A0A5J5A6M4</accession>
<evidence type="ECO:0000256" key="2">
    <source>
        <dbReference type="ARBA" id="ARBA00023157"/>
    </source>
</evidence>
<sequence length="157" mass="17146">MAKTVALIAAALCVLALAGFAQCEEQFSVMGRVYCDTCRLQFVTRLSEFISGAKVRLECRDRQDAKNVTYTIEGLTDAEGYYSVPVAGDHEGEICEVTAVSSPDAECNEPANERARVSLAKNSGIPSQNRYANFVGFLKKEPLPECVDVLKELTLVE</sequence>
<evidence type="ECO:0000313" key="5">
    <source>
        <dbReference type="Proteomes" id="UP000325577"/>
    </source>
</evidence>
<dbReference type="Proteomes" id="UP000325577">
    <property type="component" value="Linkage Group LG3"/>
</dbReference>
<keyword evidence="2" id="KW-1015">Disulfide bond</keyword>
<proteinExistence type="inferred from homology"/>
<name>A0A5J5A6M4_9ASTE</name>